<evidence type="ECO:0008006" key="4">
    <source>
        <dbReference type="Google" id="ProtNLM"/>
    </source>
</evidence>
<feature type="transmembrane region" description="Helical" evidence="1">
    <location>
        <begin position="178"/>
        <end position="199"/>
    </location>
</feature>
<gene>
    <name evidence="2" type="ORF">J2X01_004483</name>
</gene>
<comment type="caution">
    <text evidence="2">The sequence shown here is derived from an EMBL/GenBank/DDBJ whole genome shotgun (WGS) entry which is preliminary data.</text>
</comment>
<dbReference type="EMBL" id="JAVDVQ010000067">
    <property type="protein sequence ID" value="MDR7085161.1"/>
    <property type="molecule type" value="Genomic_DNA"/>
</dbReference>
<feature type="transmembrane region" description="Helical" evidence="1">
    <location>
        <begin position="105"/>
        <end position="127"/>
    </location>
</feature>
<feature type="transmembrane region" description="Helical" evidence="1">
    <location>
        <begin position="147"/>
        <end position="171"/>
    </location>
</feature>
<dbReference type="Proteomes" id="UP001252243">
    <property type="component" value="Unassembled WGS sequence"/>
</dbReference>
<feature type="non-terminal residue" evidence="2">
    <location>
        <position position="210"/>
    </location>
</feature>
<evidence type="ECO:0000313" key="3">
    <source>
        <dbReference type="Proteomes" id="UP001252243"/>
    </source>
</evidence>
<organism evidence="2 3">
    <name type="scientific">Arthrobacter ginsengisoli</name>
    <dbReference type="NCBI Taxonomy" id="1356565"/>
    <lineage>
        <taxon>Bacteria</taxon>
        <taxon>Bacillati</taxon>
        <taxon>Actinomycetota</taxon>
        <taxon>Actinomycetes</taxon>
        <taxon>Micrococcales</taxon>
        <taxon>Micrococcaceae</taxon>
        <taxon>Arthrobacter</taxon>
    </lineage>
</organism>
<keyword evidence="1" id="KW-1133">Transmembrane helix</keyword>
<proteinExistence type="predicted"/>
<keyword evidence="3" id="KW-1185">Reference proteome</keyword>
<name>A0ABU1UIY7_9MICC</name>
<evidence type="ECO:0000256" key="1">
    <source>
        <dbReference type="SAM" id="Phobius"/>
    </source>
</evidence>
<feature type="transmembrane region" description="Helical" evidence="1">
    <location>
        <begin position="73"/>
        <end position="93"/>
    </location>
</feature>
<feature type="transmembrane region" description="Helical" evidence="1">
    <location>
        <begin position="21"/>
        <end position="41"/>
    </location>
</feature>
<keyword evidence="1" id="KW-0472">Membrane</keyword>
<reference evidence="2 3" key="1">
    <citation type="submission" date="2023-07" db="EMBL/GenBank/DDBJ databases">
        <title>Sorghum-associated microbial communities from plants grown in Nebraska, USA.</title>
        <authorList>
            <person name="Schachtman D."/>
        </authorList>
    </citation>
    <scope>NUCLEOTIDE SEQUENCE [LARGE SCALE GENOMIC DNA]</scope>
    <source>
        <strain evidence="2 3">BE167</strain>
    </source>
</reference>
<dbReference type="RefSeq" id="WP_310062688.1">
    <property type="nucleotide sequence ID" value="NZ_JAVDVQ010000067.1"/>
</dbReference>
<protein>
    <recommendedName>
        <fullName evidence="4">Tripartite tricarboxylate transporter TctB family protein</fullName>
    </recommendedName>
</protein>
<accession>A0ABU1UIY7</accession>
<keyword evidence="1" id="KW-0812">Transmembrane</keyword>
<sequence length="210" mass="21599">MTEVSLPRAGQTVRTGGPNPGVLAAVSLGLTVAGLVMSAAMTSGQTFVSPFSAAAQVAAYFQEHPDAVRLASMIQFGSAVPLGIYAATVYARLLRLGVRVPGPAIGFFGGITAAAFLMLSALVGWVLSRPEITTDVTLTHALSFLAFIAGGVGYVVGMGLLVAGIAVPALILGFVPRWLAWTGLVIAALSELSFLSMAIEPIQFLLPIGR</sequence>
<evidence type="ECO:0000313" key="2">
    <source>
        <dbReference type="EMBL" id="MDR7085161.1"/>
    </source>
</evidence>